<name>A0A292ZCL7_SPHSA</name>
<sequence length="163" mass="18470">MTDQIQSSIVIERTYAAQPQELWSLWTTKDGFQSWWGPEGFRADVSEIDARPGGALRYEMVADSAEMVVAMKDMGQPTSTDCNGRFSEFRPFERLVLTQVIDFIPGVQPYDSIMEVDFIPSADGKVRMIVTLSQMHDLQTTQMQQAGFTSQLSKLDRRFGWSA</sequence>
<dbReference type="SUPFAM" id="SSF55961">
    <property type="entry name" value="Bet v1-like"/>
    <property type="match status" value="1"/>
</dbReference>
<accession>A0A292ZCL7</accession>
<dbReference type="InterPro" id="IPR023393">
    <property type="entry name" value="START-like_dom_sf"/>
</dbReference>
<comment type="caution">
    <text evidence="3">The sequence shown here is derived from an EMBL/GenBank/DDBJ whole genome shotgun (WGS) entry which is preliminary data.</text>
</comment>
<evidence type="ECO:0000313" key="3">
    <source>
        <dbReference type="EMBL" id="GAY20631.1"/>
    </source>
</evidence>
<feature type="domain" description="Activator of Hsp90 ATPase homologue 1/2-like C-terminal" evidence="2">
    <location>
        <begin position="17"/>
        <end position="159"/>
    </location>
</feature>
<dbReference type="RefSeq" id="WP_048574924.1">
    <property type="nucleotide sequence ID" value="NZ_BEWI01000031.1"/>
</dbReference>
<dbReference type="Proteomes" id="UP000221538">
    <property type="component" value="Unassembled WGS sequence"/>
</dbReference>
<evidence type="ECO:0000313" key="4">
    <source>
        <dbReference type="Proteomes" id="UP000221538"/>
    </source>
</evidence>
<dbReference type="Pfam" id="PF08327">
    <property type="entry name" value="AHSA1"/>
    <property type="match status" value="1"/>
</dbReference>
<gene>
    <name evidence="3" type="ORF">SFOMI_1161</name>
</gene>
<dbReference type="EMBL" id="BEWI01000031">
    <property type="protein sequence ID" value="GAY20631.1"/>
    <property type="molecule type" value="Genomic_DNA"/>
</dbReference>
<dbReference type="AlphaFoldDB" id="A0A292ZCL7"/>
<reference evidence="3 4" key="2">
    <citation type="journal article" date="2013" name="Environ. Sci. Technol.">
        <title>The 4-tert-butylphenol-utilizing bacterium Sphingobium fuliginis OMI can degrade bisphenols via phenolic ring hydroxylation and meta-cleavage pathway.</title>
        <authorList>
            <person name="Ogata Y."/>
            <person name="Goda S."/>
            <person name="Toyama T."/>
            <person name="Sei K."/>
            <person name="Ike M."/>
        </authorList>
    </citation>
    <scope>NUCLEOTIDE SEQUENCE [LARGE SCALE GENOMIC DNA]</scope>
    <source>
        <strain evidence="3 4">OMI</strain>
    </source>
</reference>
<reference evidence="3 4" key="1">
    <citation type="journal article" date="2013" name="Biodegradation">
        <title>Occurrence of 4-tert-butylphenol (4-t-BP) biodegradation in an aquatic sample caused by the presence of Spirodela polyrrhiza and isolation of a 4-t-BP-utilizing bacterium.</title>
        <authorList>
            <person name="Ogata Y."/>
            <person name="Toyama T."/>
            <person name="Yu N."/>
            <person name="Wang X."/>
            <person name="Sei K."/>
            <person name="Ike M."/>
        </authorList>
    </citation>
    <scope>NUCLEOTIDE SEQUENCE [LARGE SCALE GENOMIC DNA]</scope>
    <source>
        <strain evidence="3 4">OMI</strain>
    </source>
</reference>
<comment type="similarity">
    <text evidence="1">Belongs to the AHA1 family.</text>
</comment>
<dbReference type="InterPro" id="IPR013538">
    <property type="entry name" value="ASHA1/2-like_C"/>
</dbReference>
<organism evidence="3 4">
    <name type="scientific">Sphingobium fuliginis (strain ATCC 27551)</name>
    <dbReference type="NCBI Taxonomy" id="336203"/>
    <lineage>
        <taxon>Bacteria</taxon>
        <taxon>Pseudomonadati</taxon>
        <taxon>Pseudomonadota</taxon>
        <taxon>Alphaproteobacteria</taxon>
        <taxon>Sphingomonadales</taxon>
        <taxon>Sphingomonadaceae</taxon>
        <taxon>Sphingobium</taxon>
    </lineage>
</organism>
<dbReference type="Gene3D" id="3.30.530.20">
    <property type="match status" value="1"/>
</dbReference>
<proteinExistence type="inferred from homology"/>
<dbReference type="CDD" id="cd07814">
    <property type="entry name" value="SRPBCC_CalC_Aha1-like"/>
    <property type="match status" value="1"/>
</dbReference>
<evidence type="ECO:0000256" key="1">
    <source>
        <dbReference type="ARBA" id="ARBA00006817"/>
    </source>
</evidence>
<evidence type="ECO:0000259" key="2">
    <source>
        <dbReference type="Pfam" id="PF08327"/>
    </source>
</evidence>
<protein>
    <submittedName>
        <fullName evidence="3">Aha1 domain protein</fullName>
    </submittedName>
</protein>